<sequence>MSMAIGLMACGLSGVLFGSCFVPVKKFEPGNGIFVQWVMCVAIWCVGLITYSVEGFPKFEPLAMLGGMFWALGNCTAIPIMNVIGMGLGMLIWSVTNCVAGWACGRFGLFGIKATIPNNPILNYIGLGFVVLAGFLFSKVKTHPSISPGSADVIRIENDSGVTAIDNDDEEDRPLIETADAASRVFNTSNAYRTQKRAIAIGTALIAGFFYGVTFVPVIYMQDHPESFPDAPKSGLGFVFSHFTGILATSTVVLAGYVCFTGNSPYVNPRIVGPSLTTGTMWAVAQSSWFVANDNLSQAVSFPIITGLPGCIAALWSVVYFK</sequence>
<dbReference type="InterPro" id="IPR010651">
    <property type="entry name" value="Sugar_transport"/>
</dbReference>
<comment type="caution">
    <text evidence="7">The sequence shown here is derived from an EMBL/GenBank/DDBJ whole genome shotgun (WGS) entry which is preliminary data.</text>
</comment>
<reference evidence="7 8" key="1">
    <citation type="journal article" date="2017" name="Curr. Biol.">
        <title>Genome architecture and evolution of a unichromosomal asexual nematode.</title>
        <authorList>
            <person name="Fradin H."/>
            <person name="Zegar C."/>
            <person name="Gutwein M."/>
            <person name="Lucas J."/>
            <person name="Kovtun M."/>
            <person name="Corcoran D."/>
            <person name="Baugh L.R."/>
            <person name="Kiontke K."/>
            <person name="Gunsalus K."/>
            <person name="Fitch D.H."/>
            <person name="Piano F."/>
        </authorList>
    </citation>
    <scope>NUCLEOTIDE SEQUENCE [LARGE SCALE GENOMIC DNA]</scope>
    <source>
        <strain evidence="7">PF1309</strain>
    </source>
</reference>
<feature type="transmembrane region" description="Helical" evidence="6">
    <location>
        <begin position="198"/>
        <end position="220"/>
    </location>
</feature>
<comment type="subcellular location">
    <subcellularLocation>
        <location evidence="1">Membrane</location>
        <topology evidence="1">Multi-pass membrane protein</topology>
    </subcellularLocation>
</comment>
<evidence type="ECO:0000313" key="7">
    <source>
        <dbReference type="EMBL" id="PAV80046.1"/>
    </source>
</evidence>
<evidence type="ECO:0000256" key="3">
    <source>
        <dbReference type="ARBA" id="ARBA00022692"/>
    </source>
</evidence>
<feature type="transmembrane region" description="Helical" evidence="6">
    <location>
        <begin position="272"/>
        <end position="292"/>
    </location>
</feature>
<protein>
    <recommendedName>
        <fullName evidence="9">Transmembrane protein 144</fullName>
    </recommendedName>
</protein>
<name>A0A2A2L1B2_9BILA</name>
<dbReference type="PANTHER" id="PTHR16119">
    <property type="entry name" value="TRANSMEMBRANE PROTEIN 144"/>
    <property type="match status" value="1"/>
</dbReference>
<evidence type="ECO:0000313" key="8">
    <source>
        <dbReference type="Proteomes" id="UP000218231"/>
    </source>
</evidence>
<keyword evidence="3 6" id="KW-0812">Transmembrane</keyword>
<organism evidence="7 8">
    <name type="scientific">Diploscapter pachys</name>
    <dbReference type="NCBI Taxonomy" id="2018661"/>
    <lineage>
        <taxon>Eukaryota</taxon>
        <taxon>Metazoa</taxon>
        <taxon>Ecdysozoa</taxon>
        <taxon>Nematoda</taxon>
        <taxon>Chromadorea</taxon>
        <taxon>Rhabditida</taxon>
        <taxon>Rhabditina</taxon>
        <taxon>Rhabditomorpha</taxon>
        <taxon>Rhabditoidea</taxon>
        <taxon>Rhabditidae</taxon>
        <taxon>Diploscapter</taxon>
    </lineage>
</organism>
<comment type="similarity">
    <text evidence="2">Belongs to the TMEM144 family.</text>
</comment>
<keyword evidence="8" id="KW-1185">Reference proteome</keyword>
<keyword evidence="4 6" id="KW-1133">Transmembrane helix</keyword>
<gene>
    <name evidence="7" type="ORF">WR25_04881</name>
</gene>
<evidence type="ECO:0000256" key="6">
    <source>
        <dbReference type="SAM" id="Phobius"/>
    </source>
</evidence>
<feature type="transmembrane region" description="Helical" evidence="6">
    <location>
        <begin position="298"/>
        <end position="321"/>
    </location>
</feature>
<proteinExistence type="inferred from homology"/>
<dbReference type="InterPro" id="IPR012435">
    <property type="entry name" value="TMEM144"/>
</dbReference>
<dbReference type="EMBL" id="LIAE01007323">
    <property type="protein sequence ID" value="PAV80046.1"/>
    <property type="molecule type" value="Genomic_DNA"/>
</dbReference>
<evidence type="ECO:0000256" key="2">
    <source>
        <dbReference type="ARBA" id="ARBA00005731"/>
    </source>
</evidence>
<dbReference type="AlphaFoldDB" id="A0A2A2L1B2"/>
<feature type="transmembrane region" description="Helical" evidence="6">
    <location>
        <begin position="34"/>
        <end position="53"/>
    </location>
</feature>
<evidence type="ECO:0000256" key="4">
    <source>
        <dbReference type="ARBA" id="ARBA00022989"/>
    </source>
</evidence>
<accession>A0A2A2L1B2</accession>
<feature type="transmembrane region" description="Helical" evidence="6">
    <location>
        <begin position="240"/>
        <end position="260"/>
    </location>
</feature>
<evidence type="ECO:0000256" key="1">
    <source>
        <dbReference type="ARBA" id="ARBA00004141"/>
    </source>
</evidence>
<feature type="transmembrane region" description="Helical" evidence="6">
    <location>
        <begin position="121"/>
        <end position="138"/>
    </location>
</feature>
<keyword evidence="5 6" id="KW-0472">Membrane</keyword>
<evidence type="ECO:0000256" key="5">
    <source>
        <dbReference type="ARBA" id="ARBA00023136"/>
    </source>
</evidence>
<dbReference type="OrthoDB" id="426527at2759"/>
<dbReference type="PANTHER" id="PTHR16119:SF17">
    <property type="entry name" value="TRANSMEMBRANE PROTEIN 144"/>
    <property type="match status" value="1"/>
</dbReference>
<dbReference type="GO" id="GO:0015144">
    <property type="term" value="F:carbohydrate transmembrane transporter activity"/>
    <property type="evidence" value="ECO:0007669"/>
    <property type="project" value="InterPro"/>
</dbReference>
<feature type="transmembrane region" description="Helical" evidence="6">
    <location>
        <begin position="65"/>
        <end position="93"/>
    </location>
</feature>
<evidence type="ECO:0008006" key="9">
    <source>
        <dbReference type="Google" id="ProtNLM"/>
    </source>
</evidence>
<dbReference type="Proteomes" id="UP000218231">
    <property type="component" value="Unassembled WGS sequence"/>
</dbReference>
<dbReference type="Pfam" id="PF07857">
    <property type="entry name" value="TMEM144"/>
    <property type="match status" value="1"/>
</dbReference>
<dbReference type="GO" id="GO:0016020">
    <property type="term" value="C:membrane"/>
    <property type="evidence" value="ECO:0007669"/>
    <property type="project" value="UniProtKB-SubCell"/>
</dbReference>